<name>A0A0F9SH01_9ZZZZ</name>
<protein>
    <submittedName>
        <fullName evidence="1">Uncharacterized protein</fullName>
    </submittedName>
</protein>
<organism evidence="1">
    <name type="scientific">marine sediment metagenome</name>
    <dbReference type="NCBI Taxonomy" id="412755"/>
    <lineage>
        <taxon>unclassified sequences</taxon>
        <taxon>metagenomes</taxon>
        <taxon>ecological metagenomes</taxon>
    </lineage>
</organism>
<dbReference type="EMBL" id="LAZR01000456">
    <property type="protein sequence ID" value="KKN68185.1"/>
    <property type="molecule type" value="Genomic_DNA"/>
</dbReference>
<comment type="caution">
    <text evidence="1">The sequence shown here is derived from an EMBL/GenBank/DDBJ whole genome shotgun (WGS) entry which is preliminary data.</text>
</comment>
<proteinExistence type="predicted"/>
<evidence type="ECO:0000313" key="1">
    <source>
        <dbReference type="EMBL" id="KKN68185.1"/>
    </source>
</evidence>
<gene>
    <name evidence="1" type="ORF">LCGC14_0454100</name>
</gene>
<accession>A0A0F9SH01</accession>
<reference evidence="1" key="1">
    <citation type="journal article" date="2015" name="Nature">
        <title>Complex archaea that bridge the gap between prokaryotes and eukaryotes.</title>
        <authorList>
            <person name="Spang A."/>
            <person name="Saw J.H."/>
            <person name="Jorgensen S.L."/>
            <person name="Zaremba-Niedzwiedzka K."/>
            <person name="Martijn J."/>
            <person name="Lind A.E."/>
            <person name="van Eijk R."/>
            <person name="Schleper C."/>
            <person name="Guy L."/>
            <person name="Ettema T.J."/>
        </authorList>
    </citation>
    <scope>NUCLEOTIDE SEQUENCE</scope>
</reference>
<dbReference type="AlphaFoldDB" id="A0A0F9SH01"/>
<sequence length="86" mass="11121">MKKENSERYEKYKKYHREYYHNNPQYKKNTKFYDYFQQKYWFRFGIRKHFHRSDKFNYQIYFDDNHSLNKKRLKNNPGVKSFKVTI</sequence>